<name>A0A7J6KW96_PERCH</name>
<dbReference type="GO" id="GO:0015074">
    <property type="term" value="P:DNA integration"/>
    <property type="evidence" value="ECO:0007669"/>
    <property type="project" value="InterPro"/>
</dbReference>
<keyword evidence="4" id="KW-0378">Hydrolase</keyword>
<dbReference type="PROSITE" id="PS50994">
    <property type="entry name" value="INTEGRASE"/>
    <property type="match status" value="1"/>
</dbReference>
<dbReference type="InterPro" id="IPR050951">
    <property type="entry name" value="Retrovirus_Pol_polyprotein"/>
</dbReference>
<protein>
    <recommendedName>
        <fullName evidence="6">Integrase catalytic domain-containing protein</fullName>
    </recommendedName>
</protein>
<evidence type="ECO:0000313" key="7">
    <source>
        <dbReference type="EMBL" id="KAF4651508.1"/>
    </source>
</evidence>
<keyword evidence="2" id="KW-0548">Nucleotidyltransferase</keyword>
<dbReference type="PANTHER" id="PTHR37984">
    <property type="entry name" value="PROTEIN CBG26694"/>
    <property type="match status" value="1"/>
</dbReference>
<comment type="caution">
    <text evidence="7">The sequence shown here is derived from an EMBL/GenBank/DDBJ whole genome shotgun (WGS) entry which is preliminary data.</text>
</comment>
<dbReference type="InterPro" id="IPR012337">
    <property type="entry name" value="RNaseH-like_sf"/>
</dbReference>
<dbReference type="SUPFAM" id="SSF53098">
    <property type="entry name" value="Ribonuclease H-like"/>
    <property type="match status" value="1"/>
</dbReference>
<feature type="compositionally biased region" description="Polar residues" evidence="5">
    <location>
        <begin position="2038"/>
        <end position="2055"/>
    </location>
</feature>
<feature type="compositionally biased region" description="Low complexity" evidence="5">
    <location>
        <begin position="1988"/>
        <end position="2013"/>
    </location>
</feature>
<dbReference type="GO" id="GO:0003676">
    <property type="term" value="F:nucleic acid binding"/>
    <property type="evidence" value="ECO:0007669"/>
    <property type="project" value="InterPro"/>
</dbReference>
<keyword evidence="1" id="KW-0808">Transferase</keyword>
<feature type="non-terminal residue" evidence="7">
    <location>
        <position position="1"/>
    </location>
</feature>
<dbReference type="Proteomes" id="UP000591131">
    <property type="component" value="Unassembled WGS sequence"/>
</dbReference>
<sequence>NADANFKPGSHAQPWQQPPYAANGLSIIANGGVNPQSTMQSWQQSLNAADGLSSNADANFKPVGHAQPWQQPLNAANGFPTMQPWQQPFNAANGLPINADGDFKLSRHAQPWQQPPNVANGFPTVANDGVNPQATMQHWQQPISAAYGISSNANGGLNPTAHLQAWQQQPYAVSGSSVSRSPLQRQTATMDYLSEVQLRDIDRRVESLIELWRKDHKPFSTEGGNPQTLSVSKLAHDWSLFCSAQWLNVVDPAAVRAFLGGALTSKLSSQIKAAYESLWVADIRTRSYHQSLFNYAMAYLRAHHSAPVSATHLLQRFLTIKQAGKPLTKFLDEIETILGEMRFVFENNQQAPVDVGYIASSLIMALDTPYKGWYYDELQKRYGEFMPSDFDGLADALRALRRRGYVLNVGDQTFKSLAGPEQKLTPVMSQVGPPPSGTENAAVPSSLPAQSAPPHPKKSRFSSCKRCYNGSHAEESCTVEMPKDMAMRCRCGSRKHPVGLCPIDPAKLKCSRCLGAEGLPEQQPHRSGVCPYSLHQIQNIHNNATNTTSTETGDTPPVGTTTAFSKSIIVVNGEVHDPNYGALINQPSPEIFTVAVPPTLTLRSVAVSQELRTTITVGYPGCAEPVTVSCLWDTGATATLIRSDVLKLLDKKNGCAVFDNIKATRGGGSQSAEAVLADNVSRISIRGSCRVVLQTSNASADSEVFVADSLGCPLIIGVPTLSALNATFTFTPDGVSITTGENNTEVPTVAATAISSSTDGSMLVGASPARRGLPSLSSGFEDINWARHDNNALPGLPPSRLSALAEEKHRLSLLPADCVLIEPTRSGRFAVDFKSDSLESLAGSGWSSAIARATRSSRRRTASELSLITTALDKLKASPYVSTMTLRSLSTPPPRRVLSKLYQNNRLIRDTHLSNGAWLDRYLPVFVPSQFVLKPSSVSTPCRVVYDCREVTPIWRKPSTKSSSHRDRLVPAVPFCDARPQAHISWSFELATGCIGSESCELNKCLMQRFTESTDDISPNKLPELYLHPDFAYARPVLEAAFSNSPGILSSLPASLPEDLGWCDYVDDWSWGLYHIRQLWWAKALFTSVATFRGFTYAEGKESDSWQNDSAPLLGYRLQNDRLHTTIDIAELGYGVSKRDVSKCLSSHYDPLGRHIELGMYARGVWRKVVAAINDTGVATDMSWRCRVPRDLVDEANIWLRLAKAVCPTPRFVPISSGPFCNIPCDIIITCDASGIAWAIDTRSRLHGQPLSPRLRARGGMFPAPRHLLKEDISLEATIPRKELHALVQAAAEAHYLCSTLKLDTHHGTKIYILTDNLINIQRLAWLSGKSKEQAVRFIGKKGKHQFSENDLNKLVRVRELLWRCVVPVTVLHVPSAINIADAASRCCPTPPTAAQLRLLELLLDRAHQQPRYIPPSGPDDLPHGTTDGAVLWEDDADEVAEHWIGSLRAEVRPGPMPPPFQQDDTLPVLTAEEEAGLDIELDSLIKADPFYSAISAYLKQGSASSPFSPERLRRASACYQLDERGRLYRVTLQSPAGDVIKQRVVAATGPGRKLVYRLVVTKHILWNHLGAKKLAARLSLEYFWKKMDASVRSAVSTCLPCVRSNATQRFRSSAGVRNVQSLRPFMVVGIDLYLPGLRSDNQAHRSRCSKNDVTAMLLITCAATGFIEACVIRGPVTATIVCECLEATFASSIYPSIILSDNDAKFCASAMQKWCRSKHIVHCFAPIYSPLLCLWERGHREVTRCLRACVNDSGDYGDNTNSLKDWHILVLECIDVLNGSPYGSSTWLSPRMLAFPYFSEADYYGGDPSTDEIISKMASFSTPEEARKLRDEARSSYRLKLLHYLQHWSKYREASRARVLAGMGRECDLRPKDRVYHLVSSSTSAKLASRVQGPYELESLEAERATAILLSPNGSRFRAWVGNLVKVPHNEFVDAETTAPPCPWSLEGLPPVAVLPPPRVVLSWPPGFCASTSPAPPVTTAQGCGGQSPHQPSTTTPASASATQPAPAPSAARHTPTRDPVPTTSSWPPKFACDGSSDVTPSGSSRPSRSNTTWPPRLPQQVPTFTSMTAWPPTFCSGSPAADETGGTDRPVIEEAGMSTSATEVQIPGYLPA</sequence>
<dbReference type="OrthoDB" id="5920040at2759"/>
<dbReference type="InterPro" id="IPR036397">
    <property type="entry name" value="RNaseH_sf"/>
</dbReference>
<feature type="region of interest" description="Disordered" evidence="5">
    <location>
        <begin position="425"/>
        <end position="463"/>
    </location>
</feature>
<feature type="region of interest" description="Disordered" evidence="5">
    <location>
        <begin position="1978"/>
        <end position="2071"/>
    </location>
</feature>
<dbReference type="Gene3D" id="1.10.340.70">
    <property type="match status" value="1"/>
</dbReference>
<gene>
    <name evidence="7" type="ORF">FOL47_000353</name>
</gene>
<evidence type="ECO:0000256" key="3">
    <source>
        <dbReference type="ARBA" id="ARBA00022722"/>
    </source>
</evidence>
<dbReference type="InterPro" id="IPR001584">
    <property type="entry name" value="Integrase_cat-core"/>
</dbReference>
<keyword evidence="3" id="KW-0540">Nuclease</keyword>
<evidence type="ECO:0000256" key="1">
    <source>
        <dbReference type="ARBA" id="ARBA00022679"/>
    </source>
</evidence>
<dbReference type="Gene3D" id="3.30.420.10">
    <property type="entry name" value="Ribonuclease H-like superfamily/Ribonuclease H"/>
    <property type="match status" value="1"/>
</dbReference>
<dbReference type="GO" id="GO:0004519">
    <property type="term" value="F:endonuclease activity"/>
    <property type="evidence" value="ECO:0007669"/>
    <property type="project" value="UniProtKB-KW"/>
</dbReference>
<organism evidence="7 8">
    <name type="scientific">Perkinsus chesapeaki</name>
    <name type="common">Clam parasite</name>
    <name type="synonym">Perkinsus andrewsi</name>
    <dbReference type="NCBI Taxonomy" id="330153"/>
    <lineage>
        <taxon>Eukaryota</taxon>
        <taxon>Sar</taxon>
        <taxon>Alveolata</taxon>
        <taxon>Perkinsozoa</taxon>
        <taxon>Perkinsea</taxon>
        <taxon>Perkinsida</taxon>
        <taxon>Perkinsidae</taxon>
        <taxon>Perkinsus</taxon>
    </lineage>
</organism>
<keyword evidence="4" id="KW-0255">Endonuclease</keyword>
<dbReference type="Gene3D" id="2.40.70.10">
    <property type="entry name" value="Acid Proteases"/>
    <property type="match status" value="1"/>
</dbReference>
<keyword evidence="8" id="KW-1185">Reference proteome</keyword>
<dbReference type="GO" id="GO:0016779">
    <property type="term" value="F:nucleotidyltransferase activity"/>
    <property type="evidence" value="ECO:0007669"/>
    <property type="project" value="UniProtKB-KW"/>
</dbReference>
<evidence type="ECO:0000313" key="8">
    <source>
        <dbReference type="Proteomes" id="UP000591131"/>
    </source>
</evidence>
<proteinExistence type="predicted"/>
<evidence type="ECO:0000259" key="6">
    <source>
        <dbReference type="PROSITE" id="PS50994"/>
    </source>
</evidence>
<dbReference type="PANTHER" id="PTHR37984:SF5">
    <property type="entry name" value="PROTEIN NYNRIN-LIKE"/>
    <property type="match status" value="1"/>
</dbReference>
<dbReference type="InterPro" id="IPR021109">
    <property type="entry name" value="Peptidase_aspartic_dom_sf"/>
</dbReference>
<dbReference type="InterPro" id="IPR041588">
    <property type="entry name" value="Integrase_H2C2"/>
</dbReference>
<evidence type="ECO:0000256" key="5">
    <source>
        <dbReference type="SAM" id="MobiDB-lite"/>
    </source>
</evidence>
<dbReference type="Pfam" id="PF17921">
    <property type="entry name" value="Integrase_H2C2"/>
    <property type="match status" value="1"/>
</dbReference>
<reference evidence="7 8" key="1">
    <citation type="submission" date="2020-04" db="EMBL/GenBank/DDBJ databases">
        <title>Perkinsus chesapeaki whole genome sequence.</title>
        <authorList>
            <person name="Bogema D.R."/>
        </authorList>
    </citation>
    <scope>NUCLEOTIDE SEQUENCE [LARGE SCALE GENOMIC DNA]</scope>
    <source>
        <strain evidence="7">ATCC PRA-425</strain>
    </source>
</reference>
<evidence type="ECO:0000256" key="4">
    <source>
        <dbReference type="ARBA" id="ARBA00022759"/>
    </source>
</evidence>
<evidence type="ECO:0000256" key="2">
    <source>
        <dbReference type="ARBA" id="ARBA00022695"/>
    </source>
</evidence>
<dbReference type="EMBL" id="JAAPAO010001050">
    <property type="protein sequence ID" value="KAF4651508.1"/>
    <property type="molecule type" value="Genomic_DNA"/>
</dbReference>
<feature type="domain" description="Integrase catalytic" evidence="6">
    <location>
        <begin position="1621"/>
        <end position="1799"/>
    </location>
</feature>
<accession>A0A7J6KW96</accession>